<gene>
    <name evidence="2" type="ORF">AAM4_1948</name>
</gene>
<name>A0A1L7RNJ3_9ACTO</name>
<evidence type="ECO:0000313" key="2">
    <source>
        <dbReference type="EMBL" id="CED91780.1"/>
    </source>
</evidence>
<accession>A0A1L7RNJ3</accession>
<evidence type="ECO:0000256" key="1">
    <source>
        <dbReference type="SAM" id="MobiDB-lite"/>
    </source>
</evidence>
<dbReference type="EMBL" id="LK995523">
    <property type="protein sequence ID" value="CED91780.1"/>
    <property type="molecule type" value="Genomic_DNA"/>
</dbReference>
<proteinExistence type="predicted"/>
<reference evidence="2" key="1">
    <citation type="submission" date="2014-07" db="EMBL/GenBank/DDBJ databases">
        <authorList>
            <person name="Zhang J.E."/>
            <person name="Yang H."/>
            <person name="Guo J."/>
            <person name="Deng Z."/>
            <person name="Luo H."/>
            <person name="Luo M."/>
            <person name="Zhao B."/>
        </authorList>
    </citation>
    <scope>NUCLEOTIDE SEQUENCE</scope>
    <source>
        <strain evidence="2">AM4</strain>
    </source>
</reference>
<feature type="region of interest" description="Disordered" evidence="1">
    <location>
        <begin position="137"/>
        <end position="157"/>
    </location>
</feature>
<protein>
    <submittedName>
        <fullName evidence="2">Uncharacterized protein</fullName>
    </submittedName>
</protein>
<dbReference type="RefSeq" id="WP_210580787.1">
    <property type="nucleotide sequence ID" value="NZ_LK995523.1"/>
</dbReference>
<sequence length="157" mass="16602">MAPRSSGGDRERYAVDYDWLWHRRDPTAAAILRVSVSHPTPQLAAHALERFLATLPTDAKGVQGREGWAVFPVAGDPSATVSSIDIVSGGEDVSDGIQAGADAVFNALAQVDGIGLAWHQLTTDTVLGIPAAHTCSSASQRELPLTPDEPVLDDEHV</sequence>
<organism evidence="2">
    <name type="scientific">Actinomyces succiniciruminis</name>
    <dbReference type="NCBI Taxonomy" id="1522002"/>
    <lineage>
        <taxon>Bacteria</taxon>
        <taxon>Bacillati</taxon>
        <taxon>Actinomycetota</taxon>
        <taxon>Actinomycetes</taxon>
        <taxon>Actinomycetales</taxon>
        <taxon>Actinomycetaceae</taxon>
        <taxon>Actinomyces</taxon>
    </lineage>
</organism>
<dbReference type="AlphaFoldDB" id="A0A1L7RNJ3"/>